<evidence type="ECO:0000259" key="1">
    <source>
        <dbReference type="Pfam" id="PF11716"/>
    </source>
</evidence>
<dbReference type="RefSeq" id="WP_356957233.1">
    <property type="nucleotide sequence ID" value="NZ_JBEYBD010000008.1"/>
</dbReference>
<keyword evidence="3" id="KW-1185">Reference proteome</keyword>
<evidence type="ECO:0000313" key="3">
    <source>
        <dbReference type="Proteomes" id="UP001550628"/>
    </source>
</evidence>
<dbReference type="Pfam" id="PF11716">
    <property type="entry name" value="MDMPI_N"/>
    <property type="match status" value="1"/>
</dbReference>
<comment type="caution">
    <text evidence="2">The sequence shown here is derived from an EMBL/GenBank/DDBJ whole genome shotgun (WGS) entry which is preliminary data.</text>
</comment>
<dbReference type="GO" id="GO:0016853">
    <property type="term" value="F:isomerase activity"/>
    <property type="evidence" value="ECO:0007669"/>
    <property type="project" value="UniProtKB-KW"/>
</dbReference>
<reference evidence="2 3" key="1">
    <citation type="submission" date="2024-06" db="EMBL/GenBank/DDBJ databases">
        <title>The Natural Products Discovery Center: Release of the First 8490 Sequenced Strains for Exploring Actinobacteria Biosynthetic Diversity.</title>
        <authorList>
            <person name="Kalkreuter E."/>
            <person name="Kautsar S.A."/>
            <person name="Yang D."/>
            <person name="Bader C.D."/>
            <person name="Teijaro C.N."/>
            <person name="Fluegel L."/>
            <person name="Davis C.M."/>
            <person name="Simpson J.R."/>
            <person name="Lauterbach L."/>
            <person name="Steele A.D."/>
            <person name="Gui C."/>
            <person name="Meng S."/>
            <person name="Li G."/>
            <person name="Viehrig K."/>
            <person name="Ye F."/>
            <person name="Su P."/>
            <person name="Kiefer A.F."/>
            <person name="Nichols A."/>
            <person name="Cepeda A.J."/>
            <person name="Yan W."/>
            <person name="Fan B."/>
            <person name="Jiang Y."/>
            <person name="Adhikari A."/>
            <person name="Zheng C.-J."/>
            <person name="Schuster L."/>
            <person name="Cowan T.M."/>
            <person name="Smanski M.J."/>
            <person name="Chevrette M.G."/>
            <person name="De Carvalho L.P.S."/>
            <person name="Shen B."/>
        </authorList>
    </citation>
    <scope>NUCLEOTIDE SEQUENCE [LARGE SCALE GENOMIC DNA]</scope>
    <source>
        <strain evidence="2 3">NPDC019708</strain>
    </source>
</reference>
<dbReference type="SUPFAM" id="SSF109854">
    <property type="entry name" value="DinB/YfiT-like putative metalloenzymes"/>
    <property type="match status" value="1"/>
</dbReference>
<dbReference type="InterPro" id="IPR034660">
    <property type="entry name" value="DinB/YfiT-like"/>
</dbReference>
<dbReference type="InterPro" id="IPR024344">
    <property type="entry name" value="MDMPI_metal-binding"/>
</dbReference>
<keyword evidence="2" id="KW-0413">Isomerase</keyword>
<proteinExistence type="predicted"/>
<evidence type="ECO:0000313" key="2">
    <source>
        <dbReference type="EMBL" id="MEU1952858.1"/>
    </source>
</evidence>
<dbReference type="EMBL" id="JBEYBF010000007">
    <property type="protein sequence ID" value="MEU1952858.1"/>
    <property type="molecule type" value="Genomic_DNA"/>
</dbReference>
<organism evidence="2 3">
    <name type="scientific">Nocardia rhamnosiphila</name>
    <dbReference type="NCBI Taxonomy" id="426716"/>
    <lineage>
        <taxon>Bacteria</taxon>
        <taxon>Bacillati</taxon>
        <taxon>Actinomycetota</taxon>
        <taxon>Actinomycetes</taxon>
        <taxon>Mycobacteriales</taxon>
        <taxon>Nocardiaceae</taxon>
        <taxon>Nocardia</taxon>
    </lineage>
</organism>
<accession>A0ABV2WPP0</accession>
<gene>
    <name evidence="2" type="ORF">ABZ510_13415</name>
</gene>
<dbReference type="Gene3D" id="1.20.120.450">
    <property type="entry name" value="dinb family like domain"/>
    <property type="match status" value="1"/>
</dbReference>
<dbReference type="Proteomes" id="UP001550628">
    <property type="component" value="Unassembled WGS sequence"/>
</dbReference>
<feature type="domain" description="Mycothiol-dependent maleylpyruvate isomerase metal-binding" evidence="1">
    <location>
        <begin position="9"/>
        <end position="98"/>
    </location>
</feature>
<sequence length="212" mass="22799">MQDVWPTVRSERLALIADLDGLTAEQWATPSLCSGWTVHDVLAHIVATAKTSRLGFVRQFARARFDFDRFTANGVERERAATPAETLDRLRAALDRTVTPPAPLDSRLVEMIVHGEDIRRPLGITREYPADAVADALRLQIRTTAGFGGGKELVAGLMLVADDAEFTAGSGPQVRGPLLSLLLIASARGIAAADLRGDGLDTFRQRLGSGVA</sequence>
<name>A0ABV2WPP0_9NOCA</name>
<dbReference type="InterPro" id="IPR017517">
    <property type="entry name" value="Maleyloyr_isom"/>
</dbReference>
<dbReference type="NCBIfam" id="TIGR03083">
    <property type="entry name" value="maleylpyruvate isomerase family mycothiol-dependent enzyme"/>
    <property type="match status" value="1"/>
</dbReference>
<protein>
    <submittedName>
        <fullName evidence="2">Maleylpyruvate isomerase family mycothiol-dependent enzyme</fullName>
    </submittedName>
</protein>